<feature type="region of interest" description="Disordered" evidence="1">
    <location>
        <begin position="55"/>
        <end position="95"/>
    </location>
</feature>
<dbReference type="AlphaFoldDB" id="A0ABD1NIX0"/>
<dbReference type="EMBL" id="JBGMDY010000001">
    <property type="protein sequence ID" value="KAL2348071.1"/>
    <property type="molecule type" value="Genomic_DNA"/>
</dbReference>
<dbReference type="Proteomes" id="UP001603857">
    <property type="component" value="Unassembled WGS sequence"/>
</dbReference>
<evidence type="ECO:0000256" key="1">
    <source>
        <dbReference type="SAM" id="MobiDB-lite"/>
    </source>
</evidence>
<gene>
    <name evidence="2" type="ORF">Fmac_002071</name>
</gene>
<comment type="caution">
    <text evidence="2">The sequence shown here is derived from an EMBL/GenBank/DDBJ whole genome shotgun (WGS) entry which is preliminary data.</text>
</comment>
<name>A0ABD1NIX0_9FABA</name>
<evidence type="ECO:0000313" key="3">
    <source>
        <dbReference type="Proteomes" id="UP001603857"/>
    </source>
</evidence>
<sequence length="95" mass="10750">MDSNGQHANHMDMDIPLPEELELQSNSHLFDPPNSIPNNCRQISLILRKRRRDQGYGCCRGGLPPPLSLPAEEEEKSAEVRVSVDEDWPRHSPPP</sequence>
<reference evidence="2 3" key="1">
    <citation type="submission" date="2024-08" db="EMBL/GenBank/DDBJ databases">
        <title>Insights into the chromosomal genome structure of Flemingia macrophylla.</title>
        <authorList>
            <person name="Ding Y."/>
            <person name="Zhao Y."/>
            <person name="Bi W."/>
            <person name="Wu M."/>
            <person name="Zhao G."/>
            <person name="Gong Y."/>
            <person name="Li W."/>
            <person name="Zhang P."/>
        </authorList>
    </citation>
    <scope>NUCLEOTIDE SEQUENCE [LARGE SCALE GENOMIC DNA]</scope>
    <source>
        <strain evidence="2">DYQJB</strain>
        <tissue evidence="2">Leaf</tissue>
    </source>
</reference>
<organism evidence="2 3">
    <name type="scientific">Flemingia macrophylla</name>
    <dbReference type="NCBI Taxonomy" id="520843"/>
    <lineage>
        <taxon>Eukaryota</taxon>
        <taxon>Viridiplantae</taxon>
        <taxon>Streptophyta</taxon>
        <taxon>Embryophyta</taxon>
        <taxon>Tracheophyta</taxon>
        <taxon>Spermatophyta</taxon>
        <taxon>Magnoliopsida</taxon>
        <taxon>eudicotyledons</taxon>
        <taxon>Gunneridae</taxon>
        <taxon>Pentapetalae</taxon>
        <taxon>rosids</taxon>
        <taxon>fabids</taxon>
        <taxon>Fabales</taxon>
        <taxon>Fabaceae</taxon>
        <taxon>Papilionoideae</taxon>
        <taxon>50 kb inversion clade</taxon>
        <taxon>NPAAA clade</taxon>
        <taxon>indigoferoid/millettioid clade</taxon>
        <taxon>Phaseoleae</taxon>
        <taxon>Flemingia</taxon>
    </lineage>
</organism>
<accession>A0ABD1NIX0</accession>
<protein>
    <submittedName>
        <fullName evidence="2">Uncharacterized protein</fullName>
    </submittedName>
</protein>
<evidence type="ECO:0000313" key="2">
    <source>
        <dbReference type="EMBL" id="KAL2348071.1"/>
    </source>
</evidence>
<keyword evidence="3" id="KW-1185">Reference proteome</keyword>
<feature type="region of interest" description="Disordered" evidence="1">
    <location>
        <begin position="1"/>
        <end position="36"/>
    </location>
</feature>
<feature type="compositionally biased region" description="Basic and acidic residues" evidence="1">
    <location>
        <begin position="77"/>
        <end position="95"/>
    </location>
</feature>
<proteinExistence type="predicted"/>